<dbReference type="PANTHER" id="PTHR42986">
    <property type="entry name" value="BENZALDEHYDE DEHYDROGENASE YFMT"/>
    <property type="match status" value="1"/>
</dbReference>
<sequence length="74" mass="7575">MAAAMPTQPDGALFPSALPGRMDLCRQFPIGVVGVIAPRNFPILLAMRSVVPALAFCNAAILKPDPQSAVAGGS</sequence>
<protein>
    <submittedName>
        <fullName evidence="5">Benzaldehyde dehydrogenase [NAD(+)]</fullName>
        <ecNumber evidence="5">1.2.1.28</ecNumber>
    </submittedName>
</protein>
<dbReference type="Proteomes" id="UP000494365">
    <property type="component" value="Unassembled WGS sequence"/>
</dbReference>
<evidence type="ECO:0000256" key="1">
    <source>
        <dbReference type="ARBA" id="ARBA00009986"/>
    </source>
</evidence>
<dbReference type="InterPro" id="IPR016161">
    <property type="entry name" value="Ald_DH/histidinol_DH"/>
</dbReference>
<name>A0A6S7BIX9_9BURK</name>
<keyword evidence="6" id="KW-1185">Reference proteome</keyword>
<evidence type="ECO:0000259" key="4">
    <source>
        <dbReference type="Pfam" id="PF00171"/>
    </source>
</evidence>
<feature type="domain" description="Aldehyde dehydrogenase" evidence="4">
    <location>
        <begin position="2"/>
        <end position="70"/>
    </location>
</feature>
<evidence type="ECO:0000256" key="2">
    <source>
        <dbReference type="ARBA" id="ARBA00023002"/>
    </source>
</evidence>
<organism evidence="5 6">
    <name type="scientific">Paraburkholderia ultramafica</name>
    <dbReference type="NCBI Taxonomy" id="1544867"/>
    <lineage>
        <taxon>Bacteria</taxon>
        <taxon>Pseudomonadati</taxon>
        <taxon>Pseudomonadota</taxon>
        <taxon>Betaproteobacteria</taxon>
        <taxon>Burkholderiales</taxon>
        <taxon>Burkholderiaceae</taxon>
        <taxon>Paraburkholderia</taxon>
    </lineage>
</organism>
<reference evidence="5 6" key="1">
    <citation type="submission" date="2020-04" db="EMBL/GenBank/DDBJ databases">
        <authorList>
            <person name="De Canck E."/>
        </authorList>
    </citation>
    <scope>NUCLEOTIDE SEQUENCE [LARGE SCALE GENOMIC DNA]</scope>
    <source>
        <strain evidence="5 6">LMG 28614</strain>
    </source>
</reference>
<dbReference type="GO" id="GO:0018479">
    <property type="term" value="F:benzaldehyde dehydrogenase (NAD+) activity"/>
    <property type="evidence" value="ECO:0007669"/>
    <property type="project" value="UniProtKB-EC"/>
</dbReference>
<accession>A0A6S7BIX9</accession>
<proteinExistence type="inferred from homology"/>
<keyword evidence="3" id="KW-0520">NAD</keyword>
<dbReference type="RefSeq" id="WP_246279195.1">
    <property type="nucleotide sequence ID" value="NZ_CADIKK010000028.1"/>
</dbReference>
<evidence type="ECO:0000256" key="3">
    <source>
        <dbReference type="ARBA" id="ARBA00023027"/>
    </source>
</evidence>
<gene>
    <name evidence="5" type="primary">xylC_2</name>
    <name evidence="5" type="ORF">LMG28614_05195</name>
</gene>
<dbReference type="SUPFAM" id="SSF53720">
    <property type="entry name" value="ALDH-like"/>
    <property type="match status" value="1"/>
</dbReference>
<dbReference type="Gene3D" id="3.40.605.10">
    <property type="entry name" value="Aldehyde Dehydrogenase, Chain A, domain 1"/>
    <property type="match status" value="1"/>
</dbReference>
<dbReference type="EMBL" id="CADIKK010000028">
    <property type="protein sequence ID" value="CAB3800504.1"/>
    <property type="molecule type" value="Genomic_DNA"/>
</dbReference>
<dbReference type="EC" id="1.2.1.28" evidence="5"/>
<dbReference type="InterPro" id="IPR015590">
    <property type="entry name" value="Aldehyde_DH_dom"/>
</dbReference>
<evidence type="ECO:0000313" key="5">
    <source>
        <dbReference type="EMBL" id="CAB3800504.1"/>
    </source>
</evidence>
<dbReference type="Pfam" id="PF00171">
    <property type="entry name" value="Aldedh"/>
    <property type="match status" value="1"/>
</dbReference>
<dbReference type="PANTHER" id="PTHR42986:SF1">
    <property type="entry name" value="BENZALDEHYDE DEHYDROGENASE YFMT"/>
    <property type="match status" value="1"/>
</dbReference>
<comment type="similarity">
    <text evidence="1">Belongs to the aldehyde dehydrogenase family.</text>
</comment>
<evidence type="ECO:0000313" key="6">
    <source>
        <dbReference type="Proteomes" id="UP000494365"/>
    </source>
</evidence>
<keyword evidence="2 5" id="KW-0560">Oxidoreductase</keyword>
<dbReference type="AlphaFoldDB" id="A0A6S7BIX9"/>
<dbReference type="InterPro" id="IPR016162">
    <property type="entry name" value="Ald_DH_N"/>
</dbReference>